<evidence type="ECO:0000259" key="7">
    <source>
        <dbReference type="PROSITE" id="PS51935"/>
    </source>
</evidence>
<dbReference type="EMBL" id="JACGWT010000005">
    <property type="protein sequence ID" value="MBA8795349.1"/>
    <property type="molecule type" value="Genomic_DNA"/>
</dbReference>
<evidence type="ECO:0000256" key="4">
    <source>
        <dbReference type="ARBA" id="ARBA00022807"/>
    </source>
</evidence>
<feature type="coiled-coil region" evidence="5">
    <location>
        <begin position="173"/>
        <end position="221"/>
    </location>
</feature>
<dbReference type="InterPro" id="IPR038765">
    <property type="entry name" value="Papain-like_cys_pep_sf"/>
</dbReference>
<dbReference type="Gene3D" id="3.90.1720.10">
    <property type="entry name" value="endopeptidase domain like (from Nostoc punctiforme)"/>
    <property type="match status" value="1"/>
</dbReference>
<evidence type="ECO:0000256" key="6">
    <source>
        <dbReference type="SAM" id="MobiDB-lite"/>
    </source>
</evidence>
<reference evidence="8 9" key="1">
    <citation type="submission" date="2020-07" db="EMBL/GenBank/DDBJ databases">
        <title>Sequencing the genomes of 1000 actinobacteria strains.</title>
        <authorList>
            <person name="Klenk H.-P."/>
        </authorList>
    </citation>
    <scope>NUCLEOTIDE SEQUENCE [LARGE SCALE GENOMIC DNA]</scope>
    <source>
        <strain evidence="8 9">DSM 100723</strain>
    </source>
</reference>
<dbReference type="SUPFAM" id="SSF54001">
    <property type="entry name" value="Cysteine proteinases"/>
    <property type="match status" value="1"/>
</dbReference>
<dbReference type="AlphaFoldDB" id="A0A7W3IU96"/>
<evidence type="ECO:0000256" key="1">
    <source>
        <dbReference type="ARBA" id="ARBA00007074"/>
    </source>
</evidence>
<keyword evidence="5" id="KW-0175">Coiled coil</keyword>
<dbReference type="InterPro" id="IPR051202">
    <property type="entry name" value="Peptidase_C40"/>
</dbReference>
<dbReference type="PANTHER" id="PTHR47053:SF1">
    <property type="entry name" value="MUREIN DD-ENDOPEPTIDASE MEPH-RELATED"/>
    <property type="match status" value="1"/>
</dbReference>
<dbReference type="PANTHER" id="PTHR47053">
    <property type="entry name" value="MUREIN DD-ENDOPEPTIDASE MEPH-RELATED"/>
    <property type="match status" value="1"/>
</dbReference>
<proteinExistence type="inferred from homology"/>
<comment type="caution">
    <text evidence="8">The sequence shown here is derived from an EMBL/GenBank/DDBJ whole genome shotgun (WGS) entry which is preliminary data.</text>
</comment>
<protein>
    <submittedName>
        <fullName evidence="8">Cell wall-associated NlpC family hydrolase</fullName>
    </submittedName>
</protein>
<keyword evidence="3 8" id="KW-0378">Hydrolase</keyword>
<dbReference type="GO" id="GO:0008234">
    <property type="term" value="F:cysteine-type peptidase activity"/>
    <property type="evidence" value="ECO:0007669"/>
    <property type="project" value="UniProtKB-KW"/>
</dbReference>
<evidence type="ECO:0000256" key="2">
    <source>
        <dbReference type="ARBA" id="ARBA00022670"/>
    </source>
</evidence>
<accession>A0A7W3IU96</accession>
<evidence type="ECO:0000313" key="9">
    <source>
        <dbReference type="Proteomes" id="UP000523079"/>
    </source>
</evidence>
<name>A0A7W3IU96_9ACTN</name>
<dbReference type="RefSeq" id="WP_182560983.1">
    <property type="nucleotide sequence ID" value="NZ_JACGWT010000005.1"/>
</dbReference>
<feature type="region of interest" description="Disordered" evidence="6">
    <location>
        <begin position="279"/>
        <end position="350"/>
    </location>
</feature>
<feature type="compositionally biased region" description="Low complexity" evidence="6">
    <location>
        <begin position="309"/>
        <end position="345"/>
    </location>
</feature>
<gene>
    <name evidence="8" type="ORF">FHX74_002985</name>
</gene>
<keyword evidence="9" id="KW-1185">Reference proteome</keyword>
<dbReference type="Pfam" id="PF00877">
    <property type="entry name" value="NLPC_P60"/>
    <property type="match status" value="1"/>
</dbReference>
<comment type="similarity">
    <text evidence="1">Belongs to the peptidase C40 family.</text>
</comment>
<feature type="coiled-coil region" evidence="5">
    <location>
        <begin position="53"/>
        <end position="94"/>
    </location>
</feature>
<dbReference type="Proteomes" id="UP000523079">
    <property type="component" value="Unassembled WGS sequence"/>
</dbReference>
<feature type="domain" description="NlpC/P60" evidence="7">
    <location>
        <begin position="357"/>
        <end position="477"/>
    </location>
</feature>
<evidence type="ECO:0000256" key="3">
    <source>
        <dbReference type="ARBA" id="ARBA00022801"/>
    </source>
</evidence>
<dbReference type="GO" id="GO:0006508">
    <property type="term" value="P:proteolysis"/>
    <property type="evidence" value="ECO:0007669"/>
    <property type="project" value="UniProtKB-KW"/>
</dbReference>
<dbReference type="InterPro" id="IPR000064">
    <property type="entry name" value="NLP_P60_dom"/>
</dbReference>
<feature type="compositionally biased region" description="Basic and acidic residues" evidence="6">
    <location>
        <begin position="294"/>
        <end position="306"/>
    </location>
</feature>
<evidence type="ECO:0000313" key="8">
    <source>
        <dbReference type="EMBL" id="MBA8795349.1"/>
    </source>
</evidence>
<dbReference type="PROSITE" id="PS51935">
    <property type="entry name" value="NLPC_P60"/>
    <property type="match status" value="1"/>
</dbReference>
<keyword evidence="2" id="KW-0645">Protease</keyword>
<evidence type="ECO:0000256" key="5">
    <source>
        <dbReference type="SAM" id="Coils"/>
    </source>
</evidence>
<organism evidence="8 9">
    <name type="scientific">Microlunatus kandeliicorticis</name>
    <dbReference type="NCBI Taxonomy" id="1759536"/>
    <lineage>
        <taxon>Bacteria</taxon>
        <taxon>Bacillati</taxon>
        <taxon>Actinomycetota</taxon>
        <taxon>Actinomycetes</taxon>
        <taxon>Propionibacteriales</taxon>
        <taxon>Propionibacteriaceae</taxon>
        <taxon>Microlunatus</taxon>
    </lineage>
</organism>
<keyword evidence="4" id="KW-0788">Thiol protease</keyword>
<sequence length="477" mass="49073">MSKREPGQPPRSPRARARRGVTLSLTLGVSLSLLLGSGPAALADPVIPSKSDVQKAQQAAAQKAQQVNAIEAQLAAAQAQLQTLQIREQAAEQKYIGAMADLAAAKAVLQARQADEKRALAAVALARTQVGEMARSAVQGNAGLLAWAPIFDGGSPQQVLDQAGSFNSYSTVLKGKFDQLKSAEAKAASAQAQAAAAQQVVQNAANAAAQAKQAAEAAAAAQSAAVAGYAGQRAALIRQLAEAQRVSVAIAKQRQDGLEAQARARRIAAAKAREAAMKRREEAAARAAAARQAAQERAEQRAEQRAKARSQQASSSSSGSSSSGSSGSSGSSSSSSGSSGSSGSSSSGGGYGGGYTSAGARKAIAYAYAQLGKPYVFGATGPYSFDCSGLTMRAWESAGVEIGHYTGIQWNNVQHISMSQLRPGDLVFWGSTSNPASIYHTAIYIGGGRIIQAPSPGNYVKISGIYDWITPNFFGRV</sequence>